<dbReference type="SUPFAM" id="SSF103084">
    <property type="entry name" value="Holliday junction resolvase RusA"/>
    <property type="match status" value="1"/>
</dbReference>
<comment type="caution">
    <text evidence="1">The sequence shown here is derived from an EMBL/GenBank/DDBJ whole genome shotgun (WGS) entry which is preliminary data.</text>
</comment>
<reference evidence="2" key="1">
    <citation type="submission" date="2017-04" db="EMBL/GenBank/DDBJ databases">
        <title>Function of individual gut microbiota members based on whole genome sequencing of pure cultures obtained from chicken caecum.</title>
        <authorList>
            <person name="Medvecky M."/>
            <person name="Cejkova D."/>
            <person name="Polansky O."/>
            <person name="Karasova D."/>
            <person name="Kubasova T."/>
            <person name="Cizek A."/>
            <person name="Rychlik I."/>
        </authorList>
    </citation>
    <scope>NUCLEOTIDE SEQUENCE [LARGE SCALE GENOMIC DNA]</scope>
    <source>
        <strain evidence="2">An70</strain>
    </source>
</reference>
<dbReference type="GO" id="GO:0006310">
    <property type="term" value="P:DNA recombination"/>
    <property type="evidence" value="ECO:0007669"/>
    <property type="project" value="InterPro"/>
</dbReference>
<dbReference type="InterPro" id="IPR008822">
    <property type="entry name" value="Endonuclease_RusA-like"/>
</dbReference>
<dbReference type="Pfam" id="PF05866">
    <property type="entry name" value="RusA"/>
    <property type="match status" value="1"/>
</dbReference>
<dbReference type="InterPro" id="IPR036614">
    <property type="entry name" value="RusA-like_sf"/>
</dbReference>
<dbReference type="Proteomes" id="UP000196560">
    <property type="component" value="Unassembled WGS sequence"/>
</dbReference>
<dbReference type="GO" id="GO:0006281">
    <property type="term" value="P:DNA repair"/>
    <property type="evidence" value="ECO:0007669"/>
    <property type="project" value="InterPro"/>
</dbReference>
<dbReference type="GO" id="GO:0000287">
    <property type="term" value="F:magnesium ion binding"/>
    <property type="evidence" value="ECO:0007669"/>
    <property type="project" value="InterPro"/>
</dbReference>
<protein>
    <submittedName>
        <fullName evidence="1">Uncharacterized protein</fullName>
    </submittedName>
</protein>
<proteinExistence type="predicted"/>
<dbReference type="EMBL" id="NFHO01000003">
    <property type="protein sequence ID" value="OUN43761.1"/>
    <property type="molecule type" value="Genomic_DNA"/>
</dbReference>
<keyword evidence="2" id="KW-1185">Reference proteome</keyword>
<dbReference type="AlphaFoldDB" id="A0A1Y3U4T4"/>
<dbReference type="Gene3D" id="3.30.1330.70">
    <property type="entry name" value="Holliday junction resolvase RusA"/>
    <property type="match status" value="1"/>
</dbReference>
<accession>A0A1Y3U4T4</accession>
<sequence>MPGEGVIEFFAPMRRPPTATGANGKRYDGRSGRVYDSEALAKARDAIEAAIAPHRPPRPLTGACAVEVRWCYPLKGRHRQGEPYAQKPDIDNSCKALFDAMQRLGFVADDRLIVEEHVYQAWWEPSGLYVRIWGVGA</sequence>
<organism evidence="1 2">
    <name type="scientific">Enorma massiliensis</name>
    <dbReference type="NCBI Taxonomy" id="1472761"/>
    <lineage>
        <taxon>Bacteria</taxon>
        <taxon>Bacillati</taxon>
        <taxon>Actinomycetota</taxon>
        <taxon>Coriobacteriia</taxon>
        <taxon>Coriobacteriales</taxon>
        <taxon>Coriobacteriaceae</taxon>
        <taxon>Enorma</taxon>
    </lineage>
</organism>
<evidence type="ECO:0000313" key="2">
    <source>
        <dbReference type="Proteomes" id="UP000196560"/>
    </source>
</evidence>
<gene>
    <name evidence="1" type="ORF">B5G21_03485</name>
</gene>
<evidence type="ECO:0000313" key="1">
    <source>
        <dbReference type="EMBL" id="OUN43761.1"/>
    </source>
</evidence>
<name>A0A1Y3U4T4_9ACTN</name>